<dbReference type="PROSITE" id="PS00599">
    <property type="entry name" value="AA_TRANSFER_CLASS_2"/>
    <property type="match status" value="1"/>
</dbReference>
<dbReference type="PANTHER" id="PTHR43643">
    <property type="entry name" value="HISTIDINOL-PHOSPHATE AMINOTRANSFERASE 2"/>
    <property type="match status" value="1"/>
</dbReference>
<evidence type="ECO:0000256" key="2">
    <source>
        <dbReference type="ARBA" id="ARBA00005011"/>
    </source>
</evidence>
<keyword evidence="12" id="KW-1185">Reference proteome</keyword>
<dbReference type="Gene3D" id="3.90.1150.10">
    <property type="entry name" value="Aspartate Aminotransferase, domain 1"/>
    <property type="match status" value="1"/>
</dbReference>
<dbReference type="Proteomes" id="UP001208771">
    <property type="component" value="Unassembled WGS sequence"/>
</dbReference>
<name>A0AAE3N2F8_9HYPH</name>
<keyword evidence="6 9" id="KW-0808">Transferase</keyword>
<dbReference type="Gene3D" id="3.40.640.10">
    <property type="entry name" value="Type I PLP-dependent aspartate aminotransferase-like (Major domain)"/>
    <property type="match status" value="1"/>
</dbReference>
<evidence type="ECO:0000256" key="4">
    <source>
        <dbReference type="ARBA" id="ARBA00011738"/>
    </source>
</evidence>
<dbReference type="InterPro" id="IPR015424">
    <property type="entry name" value="PyrdxlP-dep_Trfase"/>
</dbReference>
<dbReference type="PANTHER" id="PTHR43643:SF3">
    <property type="entry name" value="HISTIDINOL-PHOSPHATE AMINOTRANSFERASE"/>
    <property type="match status" value="1"/>
</dbReference>
<comment type="pathway">
    <text evidence="2 9">Amino-acid biosynthesis; L-histidine biosynthesis; L-histidine from 5-phospho-alpha-D-ribose 1-diphosphate: step 7/9.</text>
</comment>
<accession>A0AAE3N2F8</accession>
<evidence type="ECO:0000256" key="3">
    <source>
        <dbReference type="ARBA" id="ARBA00007970"/>
    </source>
</evidence>
<dbReference type="HAMAP" id="MF_01023">
    <property type="entry name" value="HisC_aminotrans_2"/>
    <property type="match status" value="1"/>
</dbReference>
<dbReference type="PRINTS" id="PR00753">
    <property type="entry name" value="ACCSYNTHASE"/>
</dbReference>
<dbReference type="GO" id="GO:0000105">
    <property type="term" value="P:L-histidine biosynthetic process"/>
    <property type="evidence" value="ECO:0007669"/>
    <property type="project" value="UniProtKB-UniRule"/>
</dbReference>
<dbReference type="RefSeq" id="WP_306411215.1">
    <property type="nucleotide sequence ID" value="NZ_JANFPI010000003.1"/>
</dbReference>
<dbReference type="InterPro" id="IPR050106">
    <property type="entry name" value="HistidinolP_aminotransfase"/>
</dbReference>
<dbReference type="SUPFAM" id="SSF53383">
    <property type="entry name" value="PLP-dependent transferases"/>
    <property type="match status" value="1"/>
</dbReference>
<dbReference type="NCBIfam" id="TIGR01141">
    <property type="entry name" value="hisC"/>
    <property type="match status" value="1"/>
</dbReference>
<dbReference type="GO" id="GO:0030170">
    <property type="term" value="F:pyridoxal phosphate binding"/>
    <property type="evidence" value="ECO:0007669"/>
    <property type="project" value="InterPro"/>
</dbReference>
<comment type="catalytic activity">
    <reaction evidence="8 9">
        <text>L-histidinol phosphate + 2-oxoglutarate = 3-(imidazol-4-yl)-2-oxopropyl phosphate + L-glutamate</text>
        <dbReference type="Rhea" id="RHEA:23744"/>
        <dbReference type="ChEBI" id="CHEBI:16810"/>
        <dbReference type="ChEBI" id="CHEBI:29985"/>
        <dbReference type="ChEBI" id="CHEBI:57766"/>
        <dbReference type="ChEBI" id="CHEBI:57980"/>
        <dbReference type="EC" id="2.6.1.9"/>
    </reaction>
</comment>
<dbReference type="EC" id="2.6.1.9" evidence="9"/>
<keyword evidence="7 9" id="KW-0663">Pyridoxal phosphate</keyword>
<dbReference type="AlphaFoldDB" id="A0AAE3N2F8"/>
<gene>
    <name evidence="9 11" type="primary">hisC</name>
    <name evidence="11" type="ORF">NOF55_09935</name>
</gene>
<proteinExistence type="inferred from homology"/>
<evidence type="ECO:0000313" key="12">
    <source>
        <dbReference type="Proteomes" id="UP001208771"/>
    </source>
</evidence>
<dbReference type="InterPro" id="IPR001917">
    <property type="entry name" value="Aminotrans_II_pyridoxalP_BS"/>
</dbReference>
<dbReference type="EMBL" id="JANFPI010000003">
    <property type="protein sequence ID" value="MCX8997427.1"/>
    <property type="molecule type" value="Genomic_DNA"/>
</dbReference>
<keyword evidence="9" id="KW-0028">Amino-acid biosynthesis</keyword>
<evidence type="ECO:0000313" key="11">
    <source>
        <dbReference type="EMBL" id="MCX8997427.1"/>
    </source>
</evidence>
<dbReference type="InterPro" id="IPR004839">
    <property type="entry name" value="Aminotransferase_I/II_large"/>
</dbReference>
<sequence>MKTAPIPYIAEAGFSVTRHGKPSGPPESWIQLASNESSFAASPAAMEAVRRAIGEIHRYPEPSSSDLRNAIAARYDLPAEQIICGNGSEAVIETIYRCYARPGDEVVFSRYSFIQFRIFAERVGATAVLVDERDYTPDIDALLAAVTAKTKIVLLANPNNPTGTWLPRSEVRRLRDNLRPDIVLVLDAAYAEYAESEDFTAGHELVAGTENVIVTRTFSKAFGLAGLRVGWAHGPLSMIRVLGRMKQIGNVNRLAQTAAIAALGDLAFVNDVVRTTSASRRRCAEALEELGFPSLPSQGNFLCTRFPDAAAVHAFLLGQGIVVRPIEDYGLGDFLRITIGSDGEMDRLIAALKQYRDEKG</sequence>
<organism evidence="11 12">
    <name type="scientific">Ectorhizobium quercum</name>
    <dbReference type="NCBI Taxonomy" id="2965071"/>
    <lineage>
        <taxon>Bacteria</taxon>
        <taxon>Pseudomonadati</taxon>
        <taxon>Pseudomonadota</taxon>
        <taxon>Alphaproteobacteria</taxon>
        <taxon>Hyphomicrobiales</taxon>
        <taxon>Rhizobiaceae</taxon>
        <taxon>Ectorhizobium</taxon>
    </lineage>
</organism>
<comment type="caution">
    <text evidence="11">The sequence shown here is derived from an EMBL/GenBank/DDBJ whole genome shotgun (WGS) entry which is preliminary data.</text>
</comment>
<dbReference type="InterPro" id="IPR005861">
    <property type="entry name" value="HisP_aminotrans"/>
</dbReference>
<dbReference type="InterPro" id="IPR015422">
    <property type="entry name" value="PyrdxlP-dep_Trfase_small"/>
</dbReference>
<evidence type="ECO:0000256" key="1">
    <source>
        <dbReference type="ARBA" id="ARBA00001933"/>
    </source>
</evidence>
<evidence type="ECO:0000256" key="6">
    <source>
        <dbReference type="ARBA" id="ARBA00022679"/>
    </source>
</evidence>
<evidence type="ECO:0000256" key="7">
    <source>
        <dbReference type="ARBA" id="ARBA00022898"/>
    </source>
</evidence>
<keyword evidence="9" id="KW-0368">Histidine biosynthesis</keyword>
<dbReference type="InterPro" id="IPR015421">
    <property type="entry name" value="PyrdxlP-dep_Trfase_major"/>
</dbReference>
<dbReference type="GO" id="GO:0004400">
    <property type="term" value="F:histidinol-phosphate transaminase activity"/>
    <property type="evidence" value="ECO:0007669"/>
    <property type="project" value="UniProtKB-UniRule"/>
</dbReference>
<dbReference type="Pfam" id="PF00155">
    <property type="entry name" value="Aminotran_1_2"/>
    <property type="match status" value="1"/>
</dbReference>
<evidence type="ECO:0000256" key="5">
    <source>
        <dbReference type="ARBA" id="ARBA00022576"/>
    </source>
</evidence>
<reference evidence="11" key="1">
    <citation type="submission" date="2022-07" db="EMBL/GenBank/DDBJ databases">
        <title>Ectorhizobium quercum gen.nov., sp. nov.</title>
        <authorList>
            <person name="Ma T."/>
            <person name="Li Y."/>
        </authorList>
    </citation>
    <scope>NUCLEOTIDE SEQUENCE</scope>
    <source>
        <strain evidence="11">BDR2-2</strain>
    </source>
</reference>
<keyword evidence="5 9" id="KW-0032">Aminotransferase</keyword>
<feature type="domain" description="Aminotransferase class I/classII large" evidence="10">
    <location>
        <begin position="28"/>
        <end position="352"/>
    </location>
</feature>
<comment type="similarity">
    <text evidence="3 9">Belongs to the class-II pyridoxal-phosphate-dependent aminotransferase family. Histidinol-phosphate aminotransferase subfamily.</text>
</comment>
<feature type="modified residue" description="N6-(pyridoxal phosphate)lysine" evidence="9">
    <location>
        <position position="220"/>
    </location>
</feature>
<comment type="subunit">
    <text evidence="4 9">Homodimer.</text>
</comment>
<evidence type="ECO:0000259" key="10">
    <source>
        <dbReference type="Pfam" id="PF00155"/>
    </source>
</evidence>
<comment type="cofactor">
    <cofactor evidence="1 9">
        <name>pyridoxal 5'-phosphate</name>
        <dbReference type="ChEBI" id="CHEBI:597326"/>
    </cofactor>
</comment>
<dbReference type="CDD" id="cd00609">
    <property type="entry name" value="AAT_like"/>
    <property type="match status" value="1"/>
</dbReference>
<evidence type="ECO:0000256" key="8">
    <source>
        <dbReference type="ARBA" id="ARBA00047481"/>
    </source>
</evidence>
<evidence type="ECO:0000256" key="9">
    <source>
        <dbReference type="HAMAP-Rule" id="MF_01023"/>
    </source>
</evidence>
<protein>
    <recommendedName>
        <fullName evidence="9">Histidinol-phosphate aminotransferase</fullName>
        <ecNumber evidence="9">2.6.1.9</ecNumber>
    </recommendedName>
    <alternativeName>
        <fullName evidence="9">Imidazole acetol-phosphate transaminase</fullName>
    </alternativeName>
</protein>